<protein>
    <submittedName>
        <fullName evidence="3">Uncharacterized protein</fullName>
    </submittedName>
</protein>
<dbReference type="OrthoDB" id="192966at2759"/>
<evidence type="ECO:0000313" key="4">
    <source>
        <dbReference type="Proteomes" id="UP000693970"/>
    </source>
</evidence>
<evidence type="ECO:0000256" key="2">
    <source>
        <dbReference type="SAM" id="MobiDB-lite"/>
    </source>
</evidence>
<reference evidence="3" key="1">
    <citation type="journal article" date="2021" name="Sci. Rep.">
        <title>Diploid genomic architecture of Nitzschia inconspicua, an elite biomass production diatom.</title>
        <authorList>
            <person name="Oliver A."/>
            <person name="Podell S."/>
            <person name="Pinowska A."/>
            <person name="Traller J.C."/>
            <person name="Smith S.R."/>
            <person name="McClure R."/>
            <person name="Beliaev A."/>
            <person name="Bohutskyi P."/>
            <person name="Hill E.A."/>
            <person name="Rabines A."/>
            <person name="Zheng H."/>
            <person name="Allen L.Z."/>
            <person name="Kuo A."/>
            <person name="Grigoriev I.V."/>
            <person name="Allen A.E."/>
            <person name="Hazlebeck D."/>
            <person name="Allen E.E."/>
        </authorList>
    </citation>
    <scope>NUCLEOTIDE SEQUENCE</scope>
    <source>
        <strain evidence="3">Hildebrandi</strain>
    </source>
</reference>
<dbReference type="Proteomes" id="UP000693970">
    <property type="component" value="Unassembled WGS sequence"/>
</dbReference>
<evidence type="ECO:0000313" key="3">
    <source>
        <dbReference type="EMBL" id="KAG7363962.1"/>
    </source>
</evidence>
<feature type="compositionally biased region" description="Polar residues" evidence="2">
    <location>
        <begin position="1"/>
        <end position="28"/>
    </location>
</feature>
<feature type="compositionally biased region" description="Basic residues" evidence="2">
    <location>
        <begin position="31"/>
        <end position="42"/>
    </location>
</feature>
<feature type="coiled-coil region" evidence="1">
    <location>
        <begin position="318"/>
        <end position="346"/>
    </location>
</feature>
<organism evidence="3 4">
    <name type="scientific">Nitzschia inconspicua</name>
    <dbReference type="NCBI Taxonomy" id="303405"/>
    <lineage>
        <taxon>Eukaryota</taxon>
        <taxon>Sar</taxon>
        <taxon>Stramenopiles</taxon>
        <taxon>Ochrophyta</taxon>
        <taxon>Bacillariophyta</taxon>
        <taxon>Bacillariophyceae</taxon>
        <taxon>Bacillariophycidae</taxon>
        <taxon>Bacillariales</taxon>
        <taxon>Bacillariaceae</taxon>
        <taxon>Nitzschia</taxon>
    </lineage>
</organism>
<keyword evidence="4" id="KW-1185">Reference proteome</keyword>
<name>A0A9K3LKY9_9STRA</name>
<keyword evidence="1" id="KW-0175">Coiled coil</keyword>
<feature type="region of interest" description="Disordered" evidence="2">
    <location>
        <begin position="1"/>
        <end position="58"/>
    </location>
</feature>
<reference evidence="3" key="2">
    <citation type="submission" date="2021-04" db="EMBL/GenBank/DDBJ databases">
        <authorList>
            <person name="Podell S."/>
        </authorList>
    </citation>
    <scope>NUCLEOTIDE SEQUENCE</scope>
    <source>
        <strain evidence="3">Hildebrandi</strain>
    </source>
</reference>
<feature type="region of interest" description="Disordered" evidence="2">
    <location>
        <begin position="190"/>
        <end position="285"/>
    </location>
</feature>
<evidence type="ECO:0000256" key="1">
    <source>
        <dbReference type="SAM" id="Coils"/>
    </source>
</evidence>
<feature type="compositionally biased region" description="Low complexity" evidence="2">
    <location>
        <begin position="263"/>
        <end position="278"/>
    </location>
</feature>
<dbReference type="AlphaFoldDB" id="A0A9K3LKY9"/>
<sequence>MVTAPSNQRGHSNDTTAPISSSDVTDSVTGIRHHHKHHHHYQHQQQNNNSNKDDQDRMNDFMDLFTSTVQSLTADAACIREITSLAELTGVQLLPETSSSAELSSSMTTGTTVTYQQQQQQQQRQFYHQQELIQLDKLIANIEQKVIALREIINEENQALVKFETILQDEAKQQDVVIQEMLSLVMRLTNEEEEENDRNNSRNFQPNRGVLQSRQQQHHHHQQEQLLGQKKKRPTLSKSRLNNSSFGREEENHDDDNDDDESTTTADNINNRHSSSSDSSHRYNRQTEEIVFQPVSEEELLEQKRNVPFGLRVSRYDLNETMEEIQQVLQQKMAKMEERYSHLENRRTSSNSLQRRFDYLRQRQQGSNGAEAIETDAHSGYWWVTEQELREKCAFFRNGESSARAILSLLCSLRRLKQIPGKNMEVTYLWL</sequence>
<proteinExistence type="predicted"/>
<comment type="caution">
    <text evidence="3">The sequence shown here is derived from an EMBL/GenBank/DDBJ whole genome shotgun (WGS) entry which is preliminary data.</text>
</comment>
<feature type="compositionally biased region" description="Polar residues" evidence="2">
    <location>
        <begin position="236"/>
        <end position="246"/>
    </location>
</feature>
<dbReference type="EMBL" id="JAGRRH010000009">
    <property type="protein sequence ID" value="KAG7363962.1"/>
    <property type="molecule type" value="Genomic_DNA"/>
</dbReference>
<gene>
    <name evidence="3" type="ORF">IV203_037164</name>
</gene>
<feature type="compositionally biased region" description="Acidic residues" evidence="2">
    <location>
        <begin position="252"/>
        <end position="262"/>
    </location>
</feature>
<accession>A0A9K3LKY9</accession>